<dbReference type="EMBL" id="SRPR01000459">
    <property type="protein sequence ID" value="KAG5952975.1"/>
    <property type="molecule type" value="Genomic_DNA"/>
</dbReference>
<dbReference type="Pfam" id="PF00394">
    <property type="entry name" value="Cu-oxidase"/>
    <property type="match status" value="1"/>
</dbReference>
<dbReference type="EMBL" id="SRPS01000047">
    <property type="protein sequence ID" value="KAG5972363.1"/>
    <property type="molecule type" value="Genomic_DNA"/>
</dbReference>
<dbReference type="Pfam" id="PF07732">
    <property type="entry name" value="Cu-oxidase_3"/>
    <property type="match status" value="1"/>
</dbReference>
<comment type="caution">
    <text evidence="12">The sequence shown here is derived from an EMBL/GenBank/DDBJ whole genome shotgun (WGS) entry which is preliminary data.</text>
</comment>
<evidence type="ECO:0000256" key="4">
    <source>
        <dbReference type="ARBA" id="ARBA00023002"/>
    </source>
</evidence>
<feature type="domain" description="Plastocyanin-like" evidence="9">
    <location>
        <begin position="437"/>
        <end position="574"/>
    </location>
</feature>
<evidence type="ECO:0000313" key="12">
    <source>
        <dbReference type="EMBL" id="KAG5972363.1"/>
    </source>
</evidence>
<comment type="similarity">
    <text evidence="1">Belongs to the multicopper oxidase family.</text>
</comment>
<evidence type="ECO:0000256" key="2">
    <source>
        <dbReference type="ARBA" id="ARBA00022723"/>
    </source>
</evidence>
<dbReference type="CDD" id="cd13895">
    <property type="entry name" value="CuRO_3_AAO_like_2"/>
    <property type="match status" value="1"/>
</dbReference>
<dbReference type="InterPro" id="IPR008972">
    <property type="entry name" value="Cupredoxin"/>
</dbReference>
<dbReference type="GO" id="GO:0005507">
    <property type="term" value="F:copper ion binding"/>
    <property type="evidence" value="ECO:0007669"/>
    <property type="project" value="InterPro"/>
</dbReference>
<evidence type="ECO:0000313" key="14">
    <source>
        <dbReference type="Proteomes" id="UP000784919"/>
    </source>
</evidence>
<dbReference type="Proteomes" id="UP000742024">
    <property type="component" value="Unassembled WGS sequence"/>
</dbReference>
<reference evidence="12 13" key="1">
    <citation type="journal article" date="2020" name="bioRxiv">
        <title>Whole genome comparisons of ergot fungi reveals the divergence and evolution of species within the genus Claviceps are the result of varying mechanisms driving genome evolution and host range expansion.</title>
        <authorList>
            <person name="Wyka S.A."/>
            <person name="Mondo S.J."/>
            <person name="Liu M."/>
            <person name="Dettman J."/>
            <person name="Nalam V."/>
            <person name="Broders K.D."/>
        </authorList>
    </citation>
    <scope>NUCLEOTIDE SEQUENCE</scope>
    <source>
        <strain evidence="12">CCC 1102</strain>
        <strain evidence="11 13">LM583</strain>
    </source>
</reference>
<keyword evidence="5" id="KW-0186">Copper</keyword>
<feature type="domain" description="Plastocyanin-like" evidence="8">
    <location>
        <begin position="160"/>
        <end position="330"/>
    </location>
</feature>
<protein>
    <recommendedName>
        <fullName evidence="15">L-ascorbate oxidase</fullName>
    </recommendedName>
</protein>
<organism evidence="12 14">
    <name type="scientific">Claviceps arundinis</name>
    <dbReference type="NCBI Taxonomy" id="1623583"/>
    <lineage>
        <taxon>Eukaryota</taxon>
        <taxon>Fungi</taxon>
        <taxon>Dikarya</taxon>
        <taxon>Ascomycota</taxon>
        <taxon>Pezizomycotina</taxon>
        <taxon>Sordariomycetes</taxon>
        <taxon>Hypocreomycetidae</taxon>
        <taxon>Hypocreales</taxon>
        <taxon>Clavicipitaceae</taxon>
        <taxon>Claviceps</taxon>
    </lineage>
</organism>
<name>A0A9P7MVH6_9HYPO</name>
<dbReference type="PANTHER" id="PTHR11709">
    <property type="entry name" value="MULTI-COPPER OXIDASE"/>
    <property type="match status" value="1"/>
</dbReference>
<dbReference type="AlphaFoldDB" id="A0A9P7MVH6"/>
<evidence type="ECO:0000313" key="11">
    <source>
        <dbReference type="EMBL" id="KAG5952975.1"/>
    </source>
</evidence>
<keyword evidence="4" id="KW-0560">Oxidoreductase</keyword>
<feature type="domain" description="Plastocyanin-like" evidence="10">
    <location>
        <begin position="35"/>
        <end position="151"/>
    </location>
</feature>
<evidence type="ECO:0000259" key="9">
    <source>
        <dbReference type="Pfam" id="PF07731"/>
    </source>
</evidence>
<dbReference type="InterPro" id="IPR045087">
    <property type="entry name" value="Cu-oxidase_fam"/>
</dbReference>
<dbReference type="Proteomes" id="UP000784919">
    <property type="component" value="Unassembled WGS sequence"/>
</dbReference>
<proteinExistence type="inferred from homology"/>
<dbReference type="PANTHER" id="PTHR11709:SF394">
    <property type="entry name" value="FI03373P-RELATED"/>
    <property type="match status" value="1"/>
</dbReference>
<keyword evidence="2" id="KW-0479">Metal-binding</keyword>
<evidence type="ECO:0000259" key="10">
    <source>
        <dbReference type="Pfam" id="PF07732"/>
    </source>
</evidence>
<dbReference type="InterPro" id="IPR001117">
    <property type="entry name" value="Cu-oxidase_2nd"/>
</dbReference>
<dbReference type="InterPro" id="IPR011706">
    <property type="entry name" value="Cu-oxidase_C"/>
</dbReference>
<dbReference type="SUPFAM" id="SSF49503">
    <property type="entry name" value="Cupredoxins"/>
    <property type="match status" value="3"/>
</dbReference>
<sequence>MLPWRALSLAAWVGAAVAKLRVHDASFTPDYVLEVAEQDYKINCEVRRSVAVNGSVPGPEIHLREGRTTWIRVYNRLQGENLTMHWHGLSQRAAPFSDGTPLVSQWPIAPEHFFDYQIRPEVGDAGTYFYHSHVGLQQSTAHGALIVRDRHTPHHEYHDDVTLLLGDYYNATDDAMQAGLLGDPFKWTGEPHAITVQGFSGKAGFSPEFSSSSSYESESDSGSDSCAPAIIDVQPGKKYRVRVIGATMLSLVKMGIEDHADALQVIEADGADTQPVPIDHIQVASGQRFSFLLQTKSSQELRASNKTHFWIRYESRDRPQIISGYALLRYKLPGVKAKELPAELPVQSPVILPNETSTYLEYKLHPLLDEEKAEFPRLSEVTRTVVIQVNQQLESGAYVGGKLNGTVVWAENGSPWKENVESAAHQVPYLVEVFNSGHSPNYTLALEHGGFDPTTRTFPAKVGEVIDIVWVSNSGLTGGFDFHPMHMHGKHGWDLGAADGIYNAEANEREHFQDEVPLRRDTTLLYRYRKSGAPHTTEGWRAWRIRVTEEDVGAWMMHCHIAQHSVMGMNTVWMFGDAEAIRKKFPAAPYVQGYLDFGGDAYGREGRDPHVFHYWEEKLEKAKLKKLNGGVIKGEDAV</sequence>
<accession>A0A9P7MVH6</accession>
<dbReference type="NCBIfam" id="TIGR03390">
    <property type="entry name" value="ascorbOXfungal"/>
    <property type="match status" value="1"/>
</dbReference>
<keyword evidence="6" id="KW-0325">Glycoprotein</keyword>
<dbReference type="CDD" id="cd13873">
    <property type="entry name" value="CuRO_2_AAO_like_2"/>
    <property type="match status" value="1"/>
</dbReference>
<gene>
    <name evidence="12" type="ORF">E4U56_006093</name>
    <name evidence="11" type="ORF">E4U57_005708</name>
</gene>
<dbReference type="Gene3D" id="2.60.40.420">
    <property type="entry name" value="Cupredoxins - blue copper proteins"/>
    <property type="match status" value="3"/>
</dbReference>
<dbReference type="InterPro" id="IPR017762">
    <property type="entry name" value="Multicopper_oxidase_fun"/>
</dbReference>
<dbReference type="InterPro" id="IPR002355">
    <property type="entry name" value="Cu_oxidase_Cu_BS"/>
</dbReference>
<keyword evidence="3 7" id="KW-0732">Signal</keyword>
<dbReference type="Pfam" id="PF07731">
    <property type="entry name" value="Cu-oxidase_2"/>
    <property type="match status" value="1"/>
</dbReference>
<evidence type="ECO:0000256" key="6">
    <source>
        <dbReference type="ARBA" id="ARBA00023180"/>
    </source>
</evidence>
<dbReference type="OrthoDB" id="2121828at2759"/>
<evidence type="ECO:0000256" key="5">
    <source>
        <dbReference type="ARBA" id="ARBA00023008"/>
    </source>
</evidence>
<evidence type="ECO:0000256" key="7">
    <source>
        <dbReference type="SAM" id="SignalP"/>
    </source>
</evidence>
<evidence type="ECO:0000256" key="3">
    <source>
        <dbReference type="ARBA" id="ARBA00022729"/>
    </source>
</evidence>
<evidence type="ECO:0000256" key="1">
    <source>
        <dbReference type="ARBA" id="ARBA00010609"/>
    </source>
</evidence>
<feature type="chain" id="PRO_5040168687" description="L-ascorbate oxidase" evidence="7">
    <location>
        <begin position="19"/>
        <end position="638"/>
    </location>
</feature>
<evidence type="ECO:0008006" key="15">
    <source>
        <dbReference type="Google" id="ProtNLM"/>
    </source>
</evidence>
<feature type="signal peptide" evidence="7">
    <location>
        <begin position="1"/>
        <end position="18"/>
    </location>
</feature>
<keyword evidence="13" id="KW-1185">Reference proteome</keyword>
<dbReference type="GO" id="GO:0016491">
    <property type="term" value="F:oxidoreductase activity"/>
    <property type="evidence" value="ECO:0007669"/>
    <property type="project" value="UniProtKB-KW"/>
</dbReference>
<dbReference type="InterPro" id="IPR011707">
    <property type="entry name" value="Cu-oxidase-like_N"/>
</dbReference>
<evidence type="ECO:0000259" key="8">
    <source>
        <dbReference type="Pfam" id="PF00394"/>
    </source>
</evidence>
<evidence type="ECO:0000313" key="13">
    <source>
        <dbReference type="Proteomes" id="UP000742024"/>
    </source>
</evidence>
<dbReference type="InterPro" id="IPR035666">
    <property type="entry name" value="MCO_CuRO_3"/>
</dbReference>
<dbReference type="PROSITE" id="PS00080">
    <property type="entry name" value="MULTICOPPER_OXIDASE2"/>
    <property type="match status" value="1"/>
</dbReference>